<dbReference type="PANTHER" id="PTHR43065:SF10">
    <property type="entry name" value="PEROXIDE STRESS-ACTIVATED HISTIDINE KINASE MAK3"/>
    <property type="match status" value="1"/>
</dbReference>
<keyword evidence="4" id="KW-0597">Phosphoprotein</keyword>
<evidence type="ECO:0000256" key="6">
    <source>
        <dbReference type="ARBA" id="ARBA00022741"/>
    </source>
</evidence>
<evidence type="ECO:0000256" key="2">
    <source>
        <dbReference type="ARBA" id="ARBA00004370"/>
    </source>
</evidence>
<evidence type="ECO:0000256" key="1">
    <source>
        <dbReference type="ARBA" id="ARBA00000085"/>
    </source>
</evidence>
<evidence type="ECO:0000256" key="10">
    <source>
        <dbReference type="SAM" id="Phobius"/>
    </source>
</evidence>
<dbReference type="PROSITE" id="PS50885">
    <property type="entry name" value="HAMP"/>
    <property type="match status" value="1"/>
</dbReference>
<feature type="domain" description="Histidine kinase" evidence="11">
    <location>
        <begin position="284"/>
        <end position="503"/>
    </location>
</feature>
<dbReference type="PROSITE" id="PS50109">
    <property type="entry name" value="HIS_KIN"/>
    <property type="match status" value="1"/>
</dbReference>
<dbReference type="SUPFAM" id="SSF47384">
    <property type="entry name" value="Homodimeric domain of signal transducing histidine kinase"/>
    <property type="match status" value="1"/>
</dbReference>
<dbReference type="PRINTS" id="PR00344">
    <property type="entry name" value="BCTRLSENSOR"/>
</dbReference>
<dbReference type="AlphaFoldDB" id="A0A511HG13"/>
<keyword evidence="6" id="KW-0547">Nucleotide-binding</keyword>
<evidence type="ECO:0000256" key="5">
    <source>
        <dbReference type="ARBA" id="ARBA00022679"/>
    </source>
</evidence>
<dbReference type="CDD" id="cd00075">
    <property type="entry name" value="HATPase"/>
    <property type="match status" value="1"/>
</dbReference>
<feature type="transmembrane region" description="Helical" evidence="10">
    <location>
        <begin position="19"/>
        <end position="37"/>
    </location>
</feature>
<dbReference type="Gene3D" id="6.10.340.10">
    <property type="match status" value="1"/>
</dbReference>
<dbReference type="InterPro" id="IPR005467">
    <property type="entry name" value="His_kinase_dom"/>
</dbReference>
<reference evidence="13 14" key="1">
    <citation type="submission" date="2019-07" db="EMBL/GenBank/DDBJ databases">
        <title>Whole genome shotgun sequence of Myxococcus virescens NBRC 100334.</title>
        <authorList>
            <person name="Hosoyama A."/>
            <person name="Uohara A."/>
            <person name="Ohji S."/>
            <person name="Ichikawa N."/>
        </authorList>
    </citation>
    <scope>NUCLEOTIDE SEQUENCE [LARGE SCALE GENOMIC DNA]</scope>
    <source>
        <strain evidence="13 14">NBRC 100334</strain>
    </source>
</reference>
<dbReference type="Proteomes" id="UP000321224">
    <property type="component" value="Unassembled WGS sequence"/>
</dbReference>
<keyword evidence="5" id="KW-0808">Transferase</keyword>
<dbReference type="InterPro" id="IPR036097">
    <property type="entry name" value="HisK_dim/P_sf"/>
</dbReference>
<evidence type="ECO:0000256" key="7">
    <source>
        <dbReference type="ARBA" id="ARBA00022777"/>
    </source>
</evidence>
<proteinExistence type="predicted"/>
<dbReference type="InterPro" id="IPR003661">
    <property type="entry name" value="HisK_dim/P_dom"/>
</dbReference>
<accession>A0A511HG13</accession>
<gene>
    <name evidence="13" type="ORF">MVI01_42600</name>
</gene>
<dbReference type="PANTHER" id="PTHR43065">
    <property type="entry name" value="SENSOR HISTIDINE KINASE"/>
    <property type="match status" value="1"/>
</dbReference>
<dbReference type="GO" id="GO:0000155">
    <property type="term" value="F:phosphorelay sensor kinase activity"/>
    <property type="evidence" value="ECO:0007669"/>
    <property type="project" value="InterPro"/>
</dbReference>
<dbReference type="EC" id="2.7.13.3" evidence="3"/>
<dbReference type="SUPFAM" id="SSF55874">
    <property type="entry name" value="ATPase domain of HSP90 chaperone/DNA topoisomerase II/histidine kinase"/>
    <property type="match status" value="1"/>
</dbReference>
<protein>
    <recommendedName>
        <fullName evidence="3">histidine kinase</fullName>
        <ecNumber evidence="3">2.7.13.3</ecNumber>
    </recommendedName>
</protein>
<dbReference type="InterPro" id="IPR003660">
    <property type="entry name" value="HAMP_dom"/>
</dbReference>
<evidence type="ECO:0000259" key="12">
    <source>
        <dbReference type="PROSITE" id="PS50885"/>
    </source>
</evidence>
<dbReference type="GO" id="GO:0016020">
    <property type="term" value="C:membrane"/>
    <property type="evidence" value="ECO:0007669"/>
    <property type="project" value="UniProtKB-SubCell"/>
</dbReference>
<dbReference type="SMART" id="SM00387">
    <property type="entry name" value="HATPase_c"/>
    <property type="match status" value="1"/>
</dbReference>
<dbReference type="InterPro" id="IPR004358">
    <property type="entry name" value="Sig_transdc_His_kin-like_C"/>
</dbReference>
<evidence type="ECO:0000256" key="4">
    <source>
        <dbReference type="ARBA" id="ARBA00022553"/>
    </source>
</evidence>
<dbReference type="EMBL" id="BJVY01000025">
    <property type="protein sequence ID" value="GEL72476.1"/>
    <property type="molecule type" value="Genomic_DNA"/>
</dbReference>
<dbReference type="SMART" id="SM00388">
    <property type="entry name" value="HisKA"/>
    <property type="match status" value="1"/>
</dbReference>
<keyword evidence="10" id="KW-1133">Transmembrane helix</keyword>
<evidence type="ECO:0000256" key="3">
    <source>
        <dbReference type="ARBA" id="ARBA00012438"/>
    </source>
</evidence>
<dbReference type="CDD" id="cd00082">
    <property type="entry name" value="HisKA"/>
    <property type="match status" value="1"/>
</dbReference>
<feature type="transmembrane region" description="Helical" evidence="10">
    <location>
        <begin position="179"/>
        <end position="203"/>
    </location>
</feature>
<dbReference type="Gene3D" id="3.30.565.10">
    <property type="entry name" value="Histidine kinase-like ATPase, C-terminal domain"/>
    <property type="match status" value="1"/>
</dbReference>
<evidence type="ECO:0000256" key="8">
    <source>
        <dbReference type="ARBA" id="ARBA00022840"/>
    </source>
</evidence>
<keyword evidence="7 13" id="KW-0418">Kinase</keyword>
<sequence>MNHLCTFATVSGVRISTKLGLGLTLTSAVILGAYGYSQLQKEEHDLRTATEHAARLLATALQVAMENALRDGQAADVNEILESLDHRDPTVDVFVFDAQAVPLVRSPGSSQTLHLVEDAARRVLKTHHSLTHFAGPEKLSHLLIVLPLHSDDNTNVVGALAVVKPLDGLRQDLESTSRATVLSVLTLITGISLVGWLLLMLYLRRPLERVVGAMRAVRGGDFTATVTPGSDDEVGEVVHAFNGMVKELGEARQRLSAEAESRLALEAGLRRVDKLAAVGQLSAGLAHEIGSPLLILNGRAQALAARAELPDDVRRNARILVEQSERIERIVRQLLDLARRKPSKLESLDALASVRAVVELLEFDARGRDVRLTFHSEEPLPRVLADGDGLQQVTLNLLTNALRATPRGGEVRVTLAPSTFHPAPGLRERHGVRLSVEDTGVGMDDAALERVFEPFFTTWSAHAGTGLGLPVVKAIVAEHGGAVTVTSRPGLGTHFVVHIPSEKEEGTGAV</sequence>
<dbReference type="SUPFAM" id="SSF158472">
    <property type="entry name" value="HAMP domain-like"/>
    <property type="match status" value="1"/>
</dbReference>
<keyword evidence="8" id="KW-0067">ATP-binding</keyword>
<dbReference type="SMART" id="SM00304">
    <property type="entry name" value="HAMP"/>
    <property type="match status" value="1"/>
</dbReference>
<dbReference type="Gene3D" id="1.10.287.130">
    <property type="match status" value="1"/>
</dbReference>
<evidence type="ECO:0000313" key="14">
    <source>
        <dbReference type="Proteomes" id="UP000321224"/>
    </source>
</evidence>
<comment type="caution">
    <text evidence="13">The sequence shown here is derived from an EMBL/GenBank/DDBJ whole genome shotgun (WGS) entry which is preliminary data.</text>
</comment>
<evidence type="ECO:0000313" key="13">
    <source>
        <dbReference type="EMBL" id="GEL72476.1"/>
    </source>
</evidence>
<dbReference type="Pfam" id="PF00672">
    <property type="entry name" value="HAMP"/>
    <property type="match status" value="1"/>
</dbReference>
<keyword evidence="10" id="KW-0472">Membrane</keyword>
<dbReference type="InterPro" id="IPR036890">
    <property type="entry name" value="HATPase_C_sf"/>
</dbReference>
<dbReference type="GO" id="GO:0005524">
    <property type="term" value="F:ATP binding"/>
    <property type="evidence" value="ECO:0007669"/>
    <property type="project" value="UniProtKB-KW"/>
</dbReference>
<comment type="catalytic activity">
    <reaction evidence="1">
        <text>ATP + protein L-histidine = ADP + protein N-phospho-L-histidine.</text>
        <dbReference type="EC" id="2.7.13.3"/>
    </reaction>
</comment>
<dbReference type="Pfam" id="PF00512">
    <property type="entry name" value="HisKA"/>
    <property type="match status" value="1"/>
</dbReference>
<keyword evidence="10" id="KW-0812">Transmembrane</keyword>
<evidence type="ECO:0000259" key="11">
    <source>
        <dbReference type="PROSITE" id="PS50109"/>
    </source>
</evidence>
<feature type="domain" description="HAMP" evidence="12">
    <location>
        <begin position="201"/>
        <end position="253"/>
    </location>
</feature>
<dbReference type="CDD" id="cd06225">
    <property type="entry name" value="HAMP"/>
    <property type="match status" value="1"/>
</dbReference>
<dbReference type="InterPro" id="IPR003594">
    <property type="entry name" value="HATPase_dom"/>
</dbReference>
<dbReference type="Pfam" id="PF02518">
    <property type="entry name" value="HATPase_c"/>
    <property type="match status" value="1"/>
</dbReference>
<organism evidence="13 14">
    <name type="scientific">Myxococcus virescens</name>
    <dbReference type="NCBI Taxonomy" id="83456"/>
    <lineage>
        <taxon>Bacteria</taxon>
        <taxon>Pseudomonadati</taxon>
        <taxon>Myxococcota</taxon>
        <taxon>Myxococcia</taxon>
        <taxon>Myxococcales</taxon>
        <taxon>Cystobacterineae</taxon>
        <taxon>Myxococcaceae</taxon>
        <taxon>Myxococcus</taxon>
    </lineage>
</organism>
<comment type="subcellular location">
    <subcellularLocation>
        <location evidence="2">Membrane</location>
    </subcellularLocation>
</comment>
<keyword evidence="9" id="KW-0902">Two-component regulatory system</keyword>
<name>A0A511HG13_9BACT</name>
<evidence type="ECO:0000256" key="9">
    <source>
        <dbReference type="ARBA" id="ARBA00023012"/>
    </source>
</evidence>